<dbReference type="PANTHER" id="PTHR12993">
    <property type="entry name" value="N-ACETYLGLUCOSAMINYL-PHOSPHATIDYLINOSITOL DE-N-ACETYLASE-RELATED"/>
    <property type="match status" value="1"/>
</dbReference>
<name>A0ABT6JKP4_9GAMM</name>
<dbReference type="PANTHER" id="PTHR12993:SF29">
    <property type="entry name" value="BLR3841 PROTEIN"/>
    <property type="match status" value="1"/>
</dbReference>
<keyword evidence="1" id="KW-0378">Hydrolase</keyword>
<dbReference type="EC" id="3.5.1.-" evidence="1"/>
<dbReference type="EMBL" id="JARXRN010000025">
    <property type="protein sequence ID" value="MDH5831209.1"/>
    <property type="molecule type" value="Genomic_DNA"/>
</dbReference>
<protein>
    <submittedName>
        <fullName evidence="1">PIG-L family deacetylase</fullName>
        <ecNumber evidence="1">3.5.1.-</ecNumber>
    </submittedName>
</protein>
<dbReference type="RefSeq" id="WP_280602229.1">
    <property type="nucleotide sequence ID" value="NZ_JARXRN010000025.1"/>
</dbReference>
<dbReference type="InterPro" id="IPR024078">
    <property type="entry name" value="LmbE-like_dom_sf"/>
</dbReference>
<dbReference type="Pfam" id="PF02585">
    <property type="entry name" value="PIG-L"/>
    <property type="match status" value="1"/>
</dbReference>
<dbReference type="InterPro" id="IPR003737">
    <property type="entry name" value="GlcNAc_PI_deacetylase-related"/>
</dbReference>
<evidence type="ECO:0000313" key="2">
    <source>
        <dbReference type="Proteomes" id="UP001156831"/>
    </source>
</evidence>
<dbReference type="SUPFAM" id="SSF102588">
    <property type="entry name" value="LmbE-like"/>
    <property type="match status" value="1"/>
</dbReference>
<proteinExistence type="predicted"/>
<gene>
    <name evidence="1" type="ORF">QFW80_11855</name>
</gene>
<keyword evidence="2" id="KW-1185">Reference proteome</keyword>
<comment type="caution">
    <text evidence="1">The sequence shown here is derived from an EMBL/GenBank/DDBJ whole genome shotgun (WGS) entry which is preliminary data.</text>
</comment>
<evidence type="ECO:0000313" key="1">
    <source>
        <dbReference type="EMBL" id="MDH5831209.1"/>
    </source>
</evidence>
<dbReference type="GO" id="GO:0016787">
    <property type="term" value="F:hydrolase activity"/>
    <property type="evidence" value="ECO:0007669"/>
    <property type="project" value="UniProtKB-KW"/>
</dbReference>
<dbReference type="Proteomes" id="UP001156831">
    <property type="component" value="Unassembled WGS sequence"/>
</dbReference>
<dbReference type="Gene3D" id="3.40.50.10320">
    <property type="entry name" value="LmbE-like"/>
    <property type="match status" value="1"/>
</dbReference>
<organism evidence="1 2">
    <name type="scientific">Luteimonas rhizosphaericola</name>
    <dbReference type="NCBI Taxonomy" id="3042024"/>
    <lineage>
        <taxon>Bacteria</taxon>
        <taxon>Pseudomonadati</taxon>
        <taxon>Pseudomonadota</taxon>
        <taxon>Gammaproteobacteria</taxon>
        <taxon>Lysobacterales</taxon>
        <taxon>Lysobacteraceae</taxon>
        <taxon>Luteimonas</taxon>
    </lineage>
</organism>
<sequence length="248" mass="26886">MTVRRIVGAGNDEADWRDSHWLSQLAERQADALLSGHRRLLVLSPHPDDETLACGGLMHAAARAGLEVALLAITDGEACYPGDRAWTRARLRSHRPRELAQALSALDVDARVYRAGLPDGGVASALDLLLGAVNGLIRPGDLVLAPWERDGHPDHDAVGHAALRAVPATGARLLRYPVWAWHWLDPDLDHAPFNAFRVPLAQDALAAKRAAIACFASQLGTGVPPVAEPILPPHVVARFERPFEVYLR</sequence>
<reference evidence="1 2" key="1">
    <citation type="submission" date="2023-04" db="EMBL/GenBank/DDBJ databases">
        <title>Luteimonas sp. M1R5S18.</title>
        <authorList>
            <person name="Sun J.-Q."/>
        </authorList>
    </citation>
    <scope>NUCLEOTIDE SEQUENCE [LARGE SCALE GENOMIC DNA]</scope>
    <source>
        <strain evidence="1 2">M1R5S18</strain>
    </source>
</reference>
<accession>A0ABT6JKP4</accession>